<organism evidence="2 3">
    <name type="scientific">Paenibacillus piri</name>
    <dbReference type="NCBI Taxonomy" id="2547395"/>
    <lineage>
        <taxon>Bacteria</taxon>
        <taxon>Bacillati</taxon>
        <taxon>Bacillota</taxon>
        <taxon>Bacilli</taxon>
        <taxon>Bacillales</taxon>
        <taxon>Paenibacillaceae</taxon>
        <taxon>Paenibacillus</taxon>
    </lineage>
</organism>
<proteinExistence type="predicted"/>
<sequence>MNDTFEVGSLVMAEYKTGIYTGEVVEHSPSGKLAVKILAVVKHPTQGDLHHPMDPDVPFFHQRRALAYQEIALMPRHTIKPFSGSVQDYRASLEKSLQAEMNKLRQTVQWAERSLQELEQLQKDYAVLK</sequence>
<evidence type="ECO:0000313" key="2">
    <source>
        <dbReference type="EMBL" id="TDF99604.1"/>
    </source>
</evidence>
<comment type="caution">
    <text evidence="2">The sequence shown here is derived from an EMBL/GenBank/DDBJ whole genome shotgun (WGS) entry which is preliminary data.</text>
</comment>
<dbReference type="EMBL" id="SMRT01000002">
    <property type="protein sequence ID" value="TDF99604.1"/>
    <property type="molecule type" value="Genomic_DNA"/>
</dbReference>
<dbReference type="Proteomes" id="UP000295636">
    <property type="component" value="Unassembled WGS sequence"/>
</dbReference>
<keyword evidence="2" id="KW-0808">Transferase</keyword>
<gene>
    <name evidence="2" type="ORF">E1757_07160</name>
</gene>
<keyword evidence="2" id="KW-0418">Kinase</keyword>
<dbReference type="SUPFAM" id="SSF141251">
    <property type="entry name" value="Kinase-associated protein B-like"/>
    <property type="match status" value="1"/>
</dbReference>
<name>A0A4V2ZU51_9BACL</name>
<protein>
    <submittedName>
        <fullName evidence="2">Kinase</fullName>
    </submittedName>
</protein>
<dbReference type="AlphaFoldDB" id="A0A4V2ZU51"/>
<dbReference type="InterPro" id="IPR038080">
    <property type="entry name" value="KapB_sf"/>
</dbReference>
<dbReference type="Gene3D" id="2.30.30.430">
    <property type="entry name" value="Kinase associated protein B domain"/>
    <property type="match status" value="1"/>
</dbReference>
<feature type="coiled-coil region" evidence="1">
    <location>
        <begin position="94"/>
        <end position="121"/>
    </location>
</feature>
<keyword evidence="3" id="KW-1185">Reference proteome</keyword>
<dbReference type="Pfam" id="PF08810">
    <property type="entry name" value="KapB"/>
    <property type="match status" value="1"/>
</dbReference>
<dbReference type="SMART" id="SM01298">
    <property type="entry name" value="KapB"/>
    <property type="match status" value="1"/>
</dbReference>
<dbReference type="RefSeq" id="WP_133226156.1">
    <property type="nucleotide sequence ID" value="NZ_SMRT01000002.1"/>
</dbReference>
<dbReference type="GO" id="GO:0016301">
    <property type="term" value="F:kinase activity"/>
    <property type="evidence" value="ECO:0007669"/>
    <property type="project" value="UniProtKB-KW"/>
</dbReference>
<evidence type="ECO:0000256" key="1">
    <source>
        <dbReference type="SAM" id="Coils"/>
    </source>
</evidence>
<evidence type="ECO:0000313" key="3">
    <source>
        <dbReference type="Proteomes" id="UP000295636"/>
    </source>
</evidence>
<accession>A0A4V2ZU51</accession>
<dbReference type="OrthoDB" id="2407789at2"/>
<keyword evidence="1" id="KW-0175">Coiled coil</keyword>
<reference evidence="2 3" key="1">
    <citation type="submission" date="2019-03" db="EMBL/GenBank/DDBJ databases">
        <title>This is whole genome sequence of Paenibacillus sp MS74 strain.</title>
        <authorList>
            <person name="Trinh H.N."/>
        </authorList>
    </citation>
    <scope>NUCLEOTIDE SEQUENCE [LARGE SCALE GENOMIC DNA]</scope>
    <source>
        <strain evidence="2 3">MS74</strain>
    </source>
</reference>
<dbReference type="InterPro" id="IPR014916">
    <property type="entry name" value="KapB"/>
</dbReference>